<evidence type="ECO:0000313" key="3">
    <source>
        <dbReference type="Proteomes" id="UP000000496"/>
    </source>
</evidence>
<dbReference type="eggNOG" id="ENOG5033J5C">
    <property type="taxonomic scope" value="Bacteria"/>
</dbReference>
<keyword evidence="1" id="KW-1133">Transmembrane helix</keyword>
<reference evidence="2 3" key="2">
    <citation type="journal article" date="2011" name="Mol. Biol. Evol.">
        <title>Unity in variety--the pan-genome of the Chlamydiae.</title>
        <authorList>
            <person name="Collingro A."/>
            <person name="Tischler P."/>
            <person name="Weinmaier T."/>
            <person name="Penz T."/>
            <person name="Heinz E."/>
            <person name="Brunham R.C."/>
            <person name="Read T.D."/>
            <person name="Bavoil P.M."/>
            <person name="Sachse K."/>
            <person name="Kahane S."/>
            <person name="Friedman M.G."/>
            <person name="Rattei T."/>
            <person name="Myers G.S."/>
            <person name="Horn M."/>
        </authorList>
    </citation>
    <scope>NUCLEOTIDE SEQUENCE [LARGE SCALE GENOMIC DNA]</scope>
    <source>
        <strain evidence="3">ATCC VR-1471 / Z</strain>
    </source>
</reference>
<name>F8L368_SIMNZ</name>
<dbReference type="Proteomes" id="UP000000496">
    <property type="component" value="Chromosome gsn.131"/>
</dbReference>
<feature type="transmembrane region" description="Helical" evidence="1">
    <location>
        <begin position="49"/>
        <end position="71"/>
    </location>
</feature>
<evidence type="ECO:0000256" key="1">
    <source>
        <dbReference type="SAM" id="Phobius"/>
    </source>
</evidence>
<proteinExistence type="predicted"/>
<dbReference type="AlphaFoldDB" id="F8L368"/>
<reference key="1">
    <citation type="journal article" date="2011" name="Mol. Biol. Evol.">
        <title>Unity in variety -- the pan-genome of the Chlamydiae.</title>
        <authorList>
            <person name="Collingro A."/>
            <person name="Tischler P."/>
            <person name="Weinmaier T."/>
            <person name="Penz T."/>
            <person name="Heinz E."/>
            <person name="Brunham R.C."/>
            <person name="Read T.D."/>
            <person name="Bavoil P.M."/>
            <person name="Sachse K."/>
            <person name="Kahane S."/>
            <person name="Friedman M.G."/>
            <person name="Rattei T."/>
            <person name="Myers G.S.A."/>
            <person name="Horn M."/>
        </authorList>
    </citation>
    <scope>NUCLEOTIDE SEQUENCE</scope>
    <source>
        <strain>Z</strain>
    </source>
</reference>
<evidence type="ECO:0000313" key="2">
    <source>
        <dbReference type="EMBL" id="CCB89706.1"/>
    </source>
</evidence>
<accession>F8L368</accession>
<protein>
    <submittedName>
        <fullName evidence="2">Uncharacterized protein</fullName>
    </submittedName>
</protein>
<dbReference type="STRING" id="331113.SNE_A18290"/>
<keyword evidence="1" id="KW-0472">Membrane</keyword>
<keyword evidence="1" id="KW-0812">Transmembrane</keyword>
<feature type="transmembrane region" description="Helical" evidence="1">
    <location>
        <begin position="7"/>
        <end position="29"/>
    </location>
</feature>
<sequence length="168" mass="19489">MRSGNILFSAVHFFVILLILSIGGLLLALPYAETFRFQLTYYIYERPDLFKLIGAITLGFGVLLFLGFYLLNKRRFLTVKMGPAMTQIDEKVVQDYVQDYWKEKQPSEEGVVDVVVQKGEILEIIVPVPKNWEGEVEEHLVQLQNDLGDRLSRRLGYYKEFYLTLSDN</sequence>
<dbReference type="EMBL" id="FR872582">
    <property type="protein sequence ID" value="CCB89706.1"/>
    <property type="molecule type" value="Genomic_DNA"/>
</dbReference>
<dbReference type="KEGG" id="sng:SNE_A18290"/>
<organism evidence="2 3">
    <name type="scientific">Simkania negevensis (strain ATCC VR-1471 / DSM 27360 / Z)</name>
    <dbReference type="NCBI Taxonomy" id="331113"/>
    <lineage>
        <taxon>Bacteria</taxon>
        <taxon>Pseudomonadati</taxon>
        <taxon>Chlamydiota</taxon>
        <taxon>Chlamydiia</taxon>
        <taxon>Parachlamydiales</taxon>
        <taxon>Simkaniaceae</taxon>
        <taxon>Simkania</taxon>
    </lineage>
</organism>
<dbReference type="RefSeq" id="WP_013944172.1">
    <property type="nucleotide sequence ID" value="NC_015713.1"/>
</dbReference>
<gene>
    <name evidence="2" type="ordered locus">SNE_A18290</name>
</gene>
<keyword evidence="3" id="KW-1185">Reference proteome</keyword>
<dbReference type="HOGENOM" id="CLU_1585382_0_0_0"/>